<proteinExistence type="predicted"/>
<sequence length="83" mass="9378">MENKGNLTTGILIGVGVSLGAYYLYNKNKAQINEFLRSQGINIPESNDKGFDDMNIEELVSTKEHIEDLIAEMEQKLKEDTKE</sequence>
<reference evidence="3 4" key="1">
    <citation type="submission" date="2018-12" db="EMBL/GenBank/DDBJ databases">
        <title>Marinifilum JC070 sp. nov., a marine bacterium isolated from Yongle Blue Hole in the South China Sea.</title>
        <authorList>
            <person name="Fu T."/>
        </authorList>
    </citation>
    <scope>NUCLEOTIDE SEQUENCE [LARGE SCALE GENOMIC DNA]</scope>
    <source>
        <strain evidence="3 4">JC070</strain>
    </source>
</reference>
<keyword evidence="2" id="KW-0812">Transmembrane</keyword>
<evidence type="ECO:0000256" key="2">
    <source>
        <dbReference type="SAM" id="Phobius"/>
    </source>
</evidence>
<accession>A0ABX1WXU8</accession>
<feature type="transmembrane region" description="Helical" evidence="2">
    <location>
        <begin position="6"/>
        <end position="25"/>
    </location>
</feature>
<evidence type="ECO:0008006" key="5">
    <source>
        <dbReference type="Google" id="ProtNLM"/>
    </source>
</evidence>
<keyword evidence="2" id="KW-1133">Transmembrane helix</keyword>
<evidence type="ECO:0000313" key="4">
    <source>
        <dbReference type="Proteomes" id="UP000732105"/>
    </source>
</evidence>
<comment type="caution">
    <text evidence="3">The sequence shown here is derived from an EMBL/GenBank/DDBJ whole genome shotgun (WGS) entry which is preliminary data.</text>
</comment>
<dbReference type="EMBL" id="RZNH01000021">
    <property type="protein sequence ID" value="NOU60713.1"/>
    <property type="molecule type" value="Genomic_DNA"/>
</dbReference>
<evidence type="ECO:0000313" key="3">
    <source>
        <dbReference type="EMBL" id="NOU60713.1"/>
    </source>
</evidence>
<dbReference type="RefSeq" id="WP_171595984.1">
    <property type="nucleotide sequence ID" value="NZ_RZNH01000021.1"/>
</dbReference>
<keyword evidence="1" id="KW-0175">Coiled coil</keyword>
<keyword evidence="4" id="KW-1185">Reference proteome</keyword>
<feature type="coiled-coil region" evidence="1">
    <location>
        <begin position="56"/>
        <end position="83"/>
    </location>
</feature>
<evidence type="ECO:0000256" key="1">
    <source>
        <dbReference type="SAM" id="Coils"/>
    </source>
</evidence>
<gene>
    <name evidence="3" type="ORF">ELS83_12890</name>
</gene>
<dbReference type="Proteomes" id="UP000732105">
    <property type="component" value="Unassembled WGS sequence"/>
</dbReference>
<organism evidence="3 4">
    <name type="scientific">Marinifilum caeruleilacunae</name>
    <dbReference type="NCBI Taxonomy" id="2499076"/>
    <lineage>
        <taxon>Bacteria</taxon>
        <taxon>Pseudomonadati</taxon>
        <taxon>Bacteroidota</taxon>
        <taxon>Bacteroidia</taxon>
        <taxon>Marinilabiliales</taxon>
        <taxon>Marinifilaceae</taxon>
    </lineage>
</organism>
<name>A0ABX1WXU8_9BACT</name>
<protein>
    <recommendedName>
        <fullName evidence="5">YtxH domain-containing protein</fullName>
    </recommendedName>
</protein>
<keyword evidence="2" id="KW-0472">Membrane</keyword>